<name>E9G3I8_DAPPU</name>
<dbReference type="AlphaFoldDB" id="E9G3I8"/>
<dbReference type="Proteomes" id="UP000000305">
    <property type="component" value="Unassembled WGS sequence"/>
</dbReference>
<dbReference type="HOGENOM" id="CLU_2148373_0_0_1"/>
<accession>E9G3I8</accession>
<proteinExistence type="predicted"/>
<keyword evidence="3" id="KW-1185">Reference proteome</keyword>
<evidence type="ECO:0000313" key="3">
    <source>
        <dbReference type="Proteomes" id="UP000000305"/>
    </source>
</evidence>
<dbReference type="InParanoid" id="E9G3I8"/>
<gene>
    <name evidence="2" type="ORF">DAPPUDRAFT_313579</name>
</gene>
<reference evidence="2 3" key="1">
    <citation type="journal article" date="2011" name="Science">
        <title>The ecoresponsive genome of Daphnia pulex.</title>
        <authorList>
            <person name="Colbourne J.K."/>
            <person name="Pfrender M.E."/>
            <person name="Gilbert D."/>
            <person name="Thomas W.K."/>
            <person name="Tucker A."/>
            <person name="Oakley T.H."/>
            <person name="Tokishita S."/>
            <person name="Aerts A."/>
            <person name="Arnold G.J."/>
            <person name="Basu M.K."/>
            <person name="Bauer D.J."/>
            <person name="Caceres C.E."/>
            <person name="Carmel L."/>
            <person name="Casola C."/>
            <person name="Choi J.H."/>
            <person name="Detter J.C."/>
            <person name="Dong Q."/>
            <person name="Dusheyko S."/>
            <person name="Eads B.D."/>
            <person name="Frohlich T."/>
            <person name="Geiler-Samerotte K.A."/>
            <person name="Gerlach D."/>
            <person name="Hatcher P."/>
            <person name="Jogdeo S."/>
            <person name="Krijgsveld J."/>
            <person name="Kriventseva E.V."/>
            <person name="Kultz D."/>
            <person name="Laforsch C."/>
            <person name="Lindquist E."/>
            <person name="Lopez J."/>
            <person name="Manak J.R."/>
            <person name="Muller J."/>
            <person name="Pangilinan J."/>
            <person name="Patwardhan R.P."/>
            <person name="Pitluck S."/>
            <person name="Pritham E.J."/>
            <person name="Rechtsteiner A."/>
            <person name="Rho M."/>
            <person name="Rogozin I.B."/>
            <person name="Sakarya O."/>
            <person name="Salamov A."/>
            <person name="Schaack S."/>
            <person name="Shapiro H."/>
            <person name="Shiga Y."/>
            <person name="Skalitzky C."/>
            <person name="Smith Z."/>
            <person name="Souvorov A."/>
            <person name="Sung W."/>
            <person name="Tang Z."/>
            <person name="Tsuchiya D."/>
            <person name="Tu H."/>
            <person name="Vos H."/>
            <person name="Wang M."/>
            <person name="Wolf Y.I."/>
            <person name="Yamagata H."/>
            <person name="Yamada T."/>
            <person name="Ye Y."/>
            <person name="Shaw J.R."/>
            <person name="Andrews J."/>
            <person name="Crease T.J."/>
            <person name="Tang H."/>
            <person name="Lucas S.M."/>
            <person name="Robertson H.M."/>
            <person name="Bork P."/>
            <person name="Koonin E.V."/>
            <person name="Zdobnov E.M."/>
            <person name="Grigoriev I.V."/>
            <person name="Lynch M."/>
            <person name="Boore J.L."/>
        </authorList>
    </citation>
    <scope>NUCLEOTIDE SEQUENCE [LARGE SCALE GENOMIC DNA]</scope>
</reference>
<feature type="compositionally biased region" description="Polar residues" evidence="1">
    <location>
        <begin position="1"/>
        <end position="10"/>
    </location>
</feature>
<dbReference type="EMBL" id="GL732531">
    <property type="protein sequence ID" value="EFX85980.1"/>
    <property type="molecule type" value="Genomic_DNA"/>
</dbReference>
<sequence length="112" mass="12939">MEAVENSGSTGKLEEKLGRPESNSLSKLRIKKYGTHKFIKTEVLKGFLKDGRETYFLPVLVFDKKETQLCRAKIFLQPAQPIDQENAPDLLVNQRRDYNNSQVKDELKEKLK</sequence>
<dbReference type="KEGG" id="dpx:DAPPUDRAFT_313579"/>
<feature type="region of interest" description="Disordered" evidence="1">
    <location>
        <begin position="1"/>
        <end position="22"/>
    </location>
</feature>
<protein>
    <submittedName>
        <fullName evidence="2">Uncharacterized protein</fullName>
    </submittedName>
</protein>
<evidence type="ECO:0000313" key="2">
    <source>
        <dbReference type="EMBL" id="EFX85980.1"/>
    </source>
</evidence>
<organism evidence="2 3">
    <name type="scientific">Daphnia pulex</name>
    <name type="common">Water flea</name>
    <dbReference type="NCBI Taxonomy" id="6669"/>
    <lineage>
        <taxon>Eukaryota</taxon>
        <taxon>Metazoa</taxon>
        <taxon>Ecdysozoa</taxon>
        <taxon>Arthropoda</taxon>
        <taxon>Crustacea</taxon>
        <taxon>Branchiopoda</taxon>
        <taxon>Diplostraca</taxon>
        <taxon>Cladocera</taxon>
        <taxon>Anomopoda</taxon>
        <taxon>Daphniidae</taxon>
        <taxon>Daphnia</taxon>
    </lineage>
</organism>
<evidence type="ECO:0000256" key="1">
    <source>
        <dbReference type="SAM" id="MobiDB-lite"/>
    </source>
</evidence>